<protein>
    <submittedName>
        <fullName evidence="2">Uncharacterized protein</fullName>
    </submittedName>
</protein>
<evidence type="ECO:0000313" key="3">
    <source>
        <dbReference type="Proteomes" id="UP001316803"/>
    </source>
</evidence>
<keyword evidence="3" id="KW-1185">Reference proteome</keyword>
<feature type="region of interest" description="Disordered" evidence="1">
    <location>
        <begin position="85"/>
        <end position="341"/>
    </location>
</feature>
<accession>A0AAN8I3D5</accession>
<comment type="caution">
    <text evidence="2">The sequence shown here is derived from an EMBL/GenBank/DDBJ whole genome shotgun (WGS) entry which is preliminary data.</text>
</comment>
<proteinExistence type="predicted"/>
<feature type="compositionally biased region" description="Acidic residues" evidence="1">
    <location>
        <begin position="116"/>
        <end position="127"/>
    </location>
</feature>
<dbReference type="EMBL" id="JAKLMC020000050">
    <property type="protein sequence ID" value="KAK5948246.1"/>
    <property type="molecule type" value="Genomic_DNA"/>
</dbReference>
<feature type="compositionally biased region" description="Polar residues" evidence="1">
    <location>
        <begin position="128"/>
        <end position="141"/>
    </location>
</feature>
<dbReference type="Proteomes" id="UP001316803">
    <property type="component" value="Unassembled WGS sequence"/>
</dbReference>
<sequence>MSSQPNAPLTNPETASQQYRITRYGCRRCPEKDFKQKRKPRSGRDTSSVQYHVEHSHPDVDNWESLLFKWSYRIYDGKGGSTRVKLEETEEAANGADENDNRMDVDGEAGNHGEEVDNGDGDEENDETTMPTHSEHQTASTVGKGGVPPGPPQGIFHTKPPNKAPLPSSRPASTIPGYQFIPLPMQSSSQPRQSSPLTQVQSMRQEQPPAPAQTRMQAQFQIANKRAPLVHLPASTMPPPGMRDQSQQRQGQTAQTHAPVSSQPQAQAQASAPQAERPTTVLPEVPRQPAAPTQAPFQPDQTNPPQRSATATAAPARSPPQTQSQPLRIPHYPQRPPAPPHRYINPQLLTIPPLPLDPTDKRILHGLHGTRPQKIARRVFVVSVMNPCSSVDDVMDDCARYESEKRRVLRGMMVSEGDQRG</sequence>
<organism evidence="2 3">
    <name type="scientific">Knufia fluminis</name>
    <dbReference type="NCBI Taxonomy" id="191047"/>
    <lineage>
        <taxon>Eukaryota</taxon>
        <taxon>Fungi</taxon>
        <taxon>Dikarya</taxon>
        <taxon>Ascomycota</taxon>
        <taxon>Pezizomycotina</taxon>
        <taxon>Eurotiomycetes</taxon>
        <taxon>Chaetothyriomycetidae</taxon>
        <taxon>Chaetothyriales</taxon>
        <taxon>Trichomeriaceae</taxon>
        <taxon>Knufia</taxon>
    </lineage>
</organism>
<dbReference type="AlphaFoldDB" id="A0AAN8I3D5"/>
<feature type="compositionally biased region" description="Low complexity" evidence="1">
    <location>
        <begin position="182"/>
        <end position="199"/>
    </location>
</feature>
<name>A0AAN8I3D5_9EURO</name>
<evidence type="ECO:0000313" key="2">
    <source>
        <dbReference type="EMBL" id="KAK5948246.1"/>
    </source>
</evidence>
<feature type="compositionally biased region" description="Low complexity" evidence="1">
    <location>
        <begin position="287"/>
        <end position="332"/>
    </location>
</feature>
<feature type="region of interest" description="Disordered" evidence="1">
    <location>
        <begin position="1"/>
        <end position="20"/>
    </location>
</feature>
<reference evidence="2 3" key="1">
    <citation type="submission" date="2022-12" db="EMBL/GenBank/DDBJ databases">
        <title>Genomic features and morphological characterization of a novel Knufia sp. strain isolated from spacecraft assembly facility.</title>
        <authorList>
            <person name="Teixeira M."/>
            <person name="Chander A.M."/>
            <person name="Stajich J.E."/>
            <person name="Venkateswaran K."/>
        </authorList>
    </citation>
    <scope>NUCLEOTIDE SEQUENCE [LARGE SCALE GENOMIC DNA]</scope>
    <source>
        <strain evidence="2 3">FJI-L2-BK-P2</strain>
    </source>
</reference>
<evidence type="ECO:0000256" key="1">
    <source>
        <dbReference type="SAM" id="MobiDB-lite"/>
    </source>
</evidence>
<gene>
    <name evidence="2" type="ORF">OHC33_010680</name>
</gene>
<feature type="compositionally biased region" description="Basic and acidic residues" evidence="1">
    <location>
        <begin position="99"/>
        <end position="115"/>
    </location>
</feature>
<feature type="compositionally biased region" description="Low complexity" evidence="1">
    <location>
        <begin position="245"/>
        <end position="275"/>
    </location>
</feature>
<feature type="region of interest" description="Disordered" evidence="1">
    <location>
        <begin position="30"/>
        <end position="57"/>
    </location>
</feature>